<evidence type="ECO:0000256" key="3">
    <source>
        <dbReference type="ARBA" id="ARBA00022490"/>
    </source>
</evidence>
<dbReference type="PANTHER" id="PTHR23115">
    <property type="entry name" value="TRANSLATION FACTOR"/>
    <property type="match status" value="1"/>
</dbReference>
<dbReference type="FunFam" id="3.40.50.300:FF:000204">
    <property type="entry name" value="Translation elongation factor Tu"/>
    <property type="match status" value="1"/>
</dbReference>
<dbReference type="InterPro" id="IPR015033">
    <property type="entry name" value="HBS1-like_N"/>
</dbReference>
<dbReference type="GO" id="GO:0002184">
    <property type="term" value="P:cytoplasmic translational termination"/>
    <property type="evidence" value="ECO:0007669"/>
    <property type="project" value="UniProtKB-ARBA"/>
</dbReference>
<comment type="catalytic activity">
    <reaction evidence="10">
        <text>GTP + H2O = GDP + phosphate + H(+)</text>
        <dbReference type="Rhea" id="RHEA:19669"/>
        <dbReference type="ChEBI" id="CHEBI:15377"/>
        <dbReference type="ChEBI" id="CHEBI:15378"/>
        <dbReference type="ChEBI" id="CHEBI:37565"/>
        <dbReference type="ChEBI" id="CHEBI:43474"/>
        <dbReference type="ChEBI" id="CHEBI:58189"/>
    </reaction>
    <physiologicalReaction direction="left-to-right" evidence="10">
        <dbReference type="Rhea" id="RHEA:19670"/>
    </physiologicalReaction>
</comment>
<evidence type="ECO:0000256" key="4">
    <source>
        <dbReference type="ARBA" id="ARBA00022741"/>
    </source>
</evidence>
<feature type="compositionally biased region" description="Acidic residues" evidence="13">
    <location>
        <begin position="15"/>
        <end position="43"/>
    </location>
</feature>
<dbReference type="SUPFAM" id="SSF52540">
    <property type="entry name" value="P-loop containing nucleoside triphosphate hydrolases"/>
    <property type="match status" value="1"/>
</dbReference>
<evidence type="ECO:0000256" key="10">
    <source>
        <dbReference type="ARBA" id="ARBA00049117"/>
    </source>
</evidence>
<evidence type="ECO:0000256" key="12">
    <source>
        <dbReference type="ARBA" id="ARBA00074866"/>
    </source>
</evidence>
<dbReference type="GO" id="GO:0005829">
    <property type="term" value="C:cytosol"/>
    <property type="evidence" value="ECO:0007669"/>
    <property type="project" value="GOC"/>
</dbReference>
<dbReference type="GO" id="GO:0006417">
    <property type="term" value="P:regulation of translation"/>
    <property type="evidence" value="ECO:0007669"/>
    <property type="project" value="UniProtKB-KW"/>
</dbReference>
<keyword evidence="5" id="KW-0251">Elongation factor</keyword>
<dbReference type="Pfam" id="PF08938">
    <property type="entry name" value="HBS1_N"/>
    <property type="match status" value="1"/>
</dbReference>
<dbReference type="EMBL" id="MU006805">
    <property type="protein sequence ID" value="KAF2635647.1"/>
    <property type="molecule type" value="Genomic_DNA"/>
</dbReference>
<feature type="region of interest" description="Disordered" evidence="13">
    <location>
        <begin position="1"/>
        <end position="45"/>
    </location>
</feature>
<evidence type="ECO:0000256" key="7">
    <source>
        <dbReference type="ARBA" id="ARBA00022845"/>
    </source>
</evidence>
<dbReference type="Gene3D" id="3.40.50.300">
    <property type="entry name" value="P-loop containing nucleotide triphosphate hydrolases"/>
    <property type="match status" value="1"/>
</dbReference>
<dbReference type="SUPFAM" id="SSF50465">
    <property type="entry name" value="EF-Tu/eEF-1alpha/eIF2-gamma C-terminal domain"/>
    <property type="match status" value="1"/>
</dbReference>
<feature type="domain" description="Tr-type G" evidence="14">
    <location>
        <begin position="399"/>
        <end position="622"/>
    </location>
</feature>
<dbReference type="Pfam" id="PF00009">
    <property type="entry name" value="GTP_EFTU"/>
    <property type="match status" value="1"/>
</dbReference>
<evidence type="ECO:0000256" key="8">
    <source>
        <dbReference type="ARBA" id="ARBA00022917"/>
    </source>
</evidence>
<dbReference type="GO" id="GO:0003924">
    <property type="term" value="F:GTPase activity"/>
    <property type="evidence" value="ECO:0007669"/>
    <property type="project" value="InterPro"/>
</dbReference>
<sequence>MPPKSGHHRAKNVGYDDDDMYGEEEDYYEEEGGEGDGMTEEDKEQMAAATLQVKEALFGDLRLTDKEIQEALWHYYYDVEKSVIYLKNKHTPKEPAQPKQSQKPVSRFDQAAGAADTGAPTGKHSLHDIQSTTLCAALSLNRVDVPYPEPLLAPLSMESLSTKTSNFFWDTPWGGIDRNRMGVIMEPTRLRGGLLGGSKLAALAAKRKQKQQEQASNGDGTSNADKAVALLDRLSVKGDRSAPAVAEAPKPSVRYQRKKSPSPKPEPEPEEDPEPEPVKPLIEFPDLRAEPSTFAATLCSDDPAQKRKMVTFASFDVPYSTQSKFRMSNPWDGPSPDDVVQEAQKRGAGRTPKAKKTPKKTNGEALAESVEKLSFVDDTPKVKSKNLNVEQEYAQSGLKRMLNFVVIGHVDHGKSTLMGRLLYNMKVIDQRSVDKLRKEAENLGKSSFALAWVMDQTSEERSRGVTVDIATNNFETEKTRFTILDAPGHRDFIPNMIAGASQADFAVLVIDASTNSFESGLKGQTKEHALLVRSMGVQRIIVAVNKMDTVAWSPQRFNEISSQMTEFLVSASFSPKQITFVPVAGLTGGNVTSHTEDPEATWYTGPTLVAALDASEPAKRPIDKPLRLTIADVFRGSIINPVSISGRIDAGNVQVGDVVLAMPSNQRATIKAIESETGEPGDWAVAGQIPVLHLQGIDPVHLRLGDILCDPTQPVRLVRSFTAKILAFEHVLPSTVDVFRGRLQAVGRIVKLSAVLNKSTAEVVRKRPRIVKPGEVARVVVELERELPLEVGVRVVFREGGKTVAAGLLEG</sequence>
<evidence type="ECO:0000259" key="14">
    <source>
        <dbReference type="PROSITE" id="PS51722"/>
    </source>
</evidence>
<dbReference type="InterPro" id="IPR050100">
    <property type="entry name" value="TRAFAC_GTPase_members"/>
</dbReference>
<keyword evidence="3" id="KW-0963">Cytoplasm</keyword>
<evidence type="ECO:0000256" key="1">
    <source>
        <dbReference type="ARBA" id="ARBA00004496"/>
    </source>
</evidence>
<evidence type="ECO:0000256" key="2">
    <source>
        <dbReference type="ARBA" id="ARBA00007249"/>
    </source>
</evidence>
<dbReference type="AlphaFoldDB" id="A0A6A6RKP1"/>
<dbReference type="CDD" id="cd01883">
    <property type="entry name" value="EF1_alpha"/>
    <property type="match status" value="1"/>
</dbReference>
<dbReference type="GO" id="GO:1990533">
    <property type="term" value="C:Dom34-Hbs1 complex"/>
    <property type="evidence" value="ECO:0007669"/>
    <property type="project" value="UniProtKB-ARBA"/>
</dbReference>
<protein>
    <recommendedName>
        <fullName evidence="12">Elongation factor 1 alpha-like protein</fullName>
    </recommendedName>
</protein>
<reference evidence="15" key="1">
    <citation type="journal article" date="2020" name="Stud. Mycol.">
        <title>101 Dothideomycetes genomes: a test case for predicting lifestyles and emergence of pathogens.</title>
        <authorList>
            <person name="Haridas S."/>
            <person name="Albert R."/>
            <person name="Binder M."/>
            <person name="Bloem J."/>
            <person name="Labutti K."/>
            <person name="Salamov A."/>
            <person name="Andreopoulos B."/>
            <person name="Baker S."/>
            <person name="Barry K."/>
            <person name="Bills G."/>
            <person name="Bluhm B."/>
            <person name="Cannon C."/>
            <person name="Castanera R."/>
            <person name="Culley D."/>
            <person name="Daum C."/>
            <person name="Ezra D."/>
            <person name="Gonzalez J."/>
            <person name="Henrissat B."/>
            <person name="Kuo A."/>
            <person name="Liang C."/>
            <person name="Lipzen A."/>
            <person name="Lutzoni F."/>
            <person name="Magnuson J."/>
            <person name="Mondo S."/>
            <person name="Nolan M."/>
            <person name="Ohm R."/>
            <person name="Pangilinan J."/>
            <person name="Park H.-J."/>
            <person name="Ramirez L."/>
            <person name="Alfaro M."/>
            <person name="Sun H."/>
            <person name="Tritt A."/>
            <person name="Yoshinaga Y."/>
            <person name="Zwiers L.-H."/>
            <person name="Turgeon B."/>
            <person name="Goodwin S."/>
            <person name="Spatafora J."/>
            <person name="Crous P."/>
            <person name="Grigoriev I."/>
        </authorList>
    </citation>
    <scope>NUCLEOTIDE SEQUENCE</scope>
    <source>
        <strain evidence="15">CBS 473.64</strain>
    </source>
</reference>
<dbReference type="InterPro" id="IPR009000">
    <property type="entry name" value="Transl_B-barrel_sf"/>
</dbReference>
<dbReference type="InterPro" id="IPR031157">
    <property type="entry name" value="G_TR_CS"/>
</dbReference>
<feature type="compositionally biased region" description="Basic residues" evidence="13">
    <location>
        <begin position="1"/>
        <end position="11"/>
    </location>
</feature>
<dbReference type="Gene3D" id="2.40.30.10">
    <property type="entry name" value="Translation factors"/>
    <property type="match status" value="2"/>
</dbReference>
<evidence type="ECO:0000256" key="6">
    <source>
        <dbReference type="ARBA" id="ARBA00022801"/>
    </source>
</evidence>
<feature type="compositionally biased region" description="Low complexity" evidence="13">
    <location>
        <begin position="111"/>
        <end position="122"/>
    </location>
</feature>
<name>A0A6A6RKP1_9PLEO</name>
<accession>A0A6A6RKP1</accession>
<keyword evidence="6" id="KW-0378">Hydrolase</keyword>
<dbReference type="SUPFAM" id="SSF50447">
    <property type="entry name" value="Translation proteins"/>
    <property type="match status" value="1"/>
</dbReference>
<dbReference type="PROSITE" id="PS51722">
    <property type="entry name" value="G_TR_2"/>
    <property type="match status" value="1"/>
</dbReference>
<gene>
    <name evidence="15" type="ORF">P280DRAFT_522980</name>
</gene>
<feature type="region of interest" description="Disordered" evidence="13">
    <location>
        <begin position="238"/>
        <end position="280"/>
    </location>
</feature>
<dbReference type="InterPro" id="IPR004160">
    <property type="entry name" value="Transl_elong_EFTu/EF1A_C"/>
</dbReference>
<dbReference type="OrthoDB" id="342024at2759"/>
<dbReference type="InterPro" id="IPR000795">
    <property type="entry name" value="T_Tr_GTP-bd_dom"/>
</dbReference>
<feature type="region of interest" description="Disordered" evidence="13">
    <location>
        <begin position="205"/>
        <end position="225"/>
    </location>
</feature>
<dbReference type="PROSITE" id="PS00301">
    <property type="entry name" value="G_TR_1"/>
    <property type="match status" value="1"/>
</dbReference>
<dbReference type="GO" id="GO:0005525">
    <property type="term" value="F:GTP binding"/>
    <property type="evidence" value="ECO:0007669"/>
    <property type="project" value="UniProtKB-KW"/>
</dbReference>
<evidence type="ECO:0000313" key="16">
    <source>
        <dbReference type="Proteomes" id="UP000799753"/>
    </source>
</evidence>
<keyword evidence="4" id="KW-0547">Nucleotide-binding</keyword>
<keyword evidence="16" id="KW-1185">Reference proteome</keyword>
<dbReference type="FunFam" id="2.40.30.10:FF:000020">
    <property type="entry name" value="Translation elongation factor EF-1"/>
    <property type="match status" value="1"/>
</dbReference>
<comment type="similarity">
    <text evidence="2">Belongs to the TRAFAC class translation factor GTPase superfamily. Classic translation factor GTPase family. EF-Tu/EF-1A subfamily.</text>
</comment>
<organism evidence="15 16">
    <name type="scientific">Massarina eburnea CBS 473.64</name>
    <dbReference type="NCBI Taxonomy" id="1395130"/>
    <lineage>
        <taxon>Eukaryota</taxon>
        <taxon>Fungi</taxon>
        <taxon>Dikarya</taxon>
        <taxon>Ascomycota</taxon>
        <taxon>Pezizomycotina</taxon>
        <taxon>Dothideomycetes</taxon>
        <taxon>Pleosporomycetidae</taxon>
        <taxon>Pleosporales</taxon>
        <taxon>Massarineae</taxon>
        <taxon>Massarinaceae</taxon>
        <taxon>Massarina</taxon>
    </lineage>
</organism>
<evidence type="ECO:0000256" key="9">
    <source>
        <dbReference type="ARBA" id="ARBA00023134"/>
    </source>
</evidence>
<keyword evidence="7" id="KW-0810">Translation regulation</keyword>
<comment type="subunit">
    <text evidence="11">Component of the Dom34-Hbs1 complex, also named Pelota-HBS1L complex, composed of dom34 and hbs1.</text>
</comment>
<proteinExistence type="inferred from homology"/>
<keyword evidence="9" id="KW-0342">GTP-binding</keyword>
<evidence type="ECO:0000256" key="13">
    <source>
        <dbReference type="SAM" id="MobiDB-lite"/>
    </source>
</evidence>
<keyword evidence="8" id="KW-0648">Protein biosynthesis</keyword>
<dbReference type="InterPro" id="IPR009001">
    <property type="entry name" value="Transl_elong_EF1A/Init_IF2_C"/>
</dbReference>
<comment type="subcellular location">
    <subcellularLocation>
        <location evidence="1">Cytoplasm</location>
    </subcellularLocation>
</comment>
<evidence type="ECO:0000256" key="5">
    <source>
        <dbReference type="ARBA" id="ARBA00022768"/>
    </source>
</evidence>
<dbReference type="InterPro" id="IPR027417">
    <property type="entry name" value="P-loop_NTPase"/>
</dbReference>
<dbReference type="PRINTS" id="PR00315">
    <property type="entry name" value="ELONGATNFCT"/>
</dbReference>
<dbReference type="CDD" id="cd16267">
    <property type="entry name" value="HBS1-like_II"/>
    <property type="match status" value="1"/>
</dbReference>
<feature type="region of interest" description="Disordered" evidence="13">
    <location>
        <begin position="90"/>
        <end position="125"/>
    </location>
</feature>
<feature type="region of interest" description="Disordered" evidence="13">
    <location>
        <begin position="327"/>
        <end position="364"/>
    </location>
</feature>
<evidence type="ECO:0000256" key="11">
    <source>
        <dbReference type="ARBA" id="ARBA00063537"/>
    </source>
</evidence>
<dbReference type="Proteomes" id="UP000799753">
    <property type="component" value="Unassembled WGS sequence"/>
</dbReference>
<dbReference type="Pfam" id="PF03143">
    <property type="entry name" value="GTP_EFTU_D3"/>
    <property type="match status" value="1"/>
</dbReference>
<dbReference type="GO" id="GO:0003746">
    <property type="term" value="F:translation elongation factor activity"/>
    <property type="evidence" value="ECO:0007669"/>
    <property type="project" value="UniProtKB-KW"/>
</dbReference>
<evidence type="ECO:0000313" key="15">
    <source>
        <dbReference type="EMBL" id="KAF2635647.1"/>
    </source>
</evidence>